<dbReference type="EMBL" id="CAMAPF010000016">
    <property type="protein sequence ID" value="CAH9069618.1"/>
    <property type="molecule type" value="Genomic_DNA"/>
</dbReference>
<dbReference type="Pfam" id="PF23622">
    <property type="entry name" value="LRR_At1g61320_AtMIF1"/>
    <property type="match status" value="2"/>
</dbReference>
<dbReference type="SUPFAM" id="SSF81383">
    <property type="entry name" value="F-box domain"/>
    <property type="match status" value="1"/>
</dbReference>
<proteinExistence type="predicted"/>
<dbReference type="PANTHER" id="PTHR34145">
    <property type="entry name" value="OS02G0105600 PROTEIN"/>
    <property type="match status" value="1"/>
</dbReference>
<protein>
    <recommendedName>
        <fullName evidence="1">FBD domain-containing protein</fullName>
    </recommendedName>
</protein>
<dbReference type="InterPro" id="IPR006566">
    <property type="entry name" value="FBD"/>
</dbReference>
<dbReference type="InterPro" id="IPR001810">
    <property type="entry name" value="F-box_dom"/>
</dbReference>
<dbReference type="SMART" id="SM00579">
    <property type="entry name" value="FBD"/>
    <property type="match status" value="1"/>
</dbReference>
<sequence length="632" mass="71512">MSDKNLPNPTKPSGEIDFGGVGDFGANNVQILSENNDASNKQIKCSIDRLSALPECLVIHILSFLGLEKAAITSVLCKRWRYLWAELPNLDFYFWGSSNDGTKKIGDFVAWVHKTLATRNAKYLERLTVRFPYLECFSSDVDSWLEFASKNEVKKIDFNLSSTDYFYTLCDMMYSHPSLTSLSLSGCILNPKTKIEWQSLTSLEIWGVDLPQNVVEKVLSCCSVLGKRWRYLWAELPKLEFYFWENSGEETKKISDFVAWVHKTLATRNAKYLERLTVRFPYLECFSSDVDSWLEFASKNEVKKIDFNLSSTDYFYTLCDMMYSHPSLTSLSLSGCILNPKTKIEWQSLTSLEIWGVDLPQNVVEKVLSCCSVLNILTLRACWGFTCLKINSPNLCKLRVHDSDEEESENFLEISAPYLKSLVLSLYPIERKLKLTDLSSLVSAQFRFAGYTYGPMYEDVLTNTKEIFENIQHVKELELGHELLGAIAALALDASWQLPKSTRKSLKINTFIDGEDYVSAIVSLLESSPDLVALVIECDDPYGVDDSWEPPARDDLGCDLLHLKTVELIGLADQVLGGEPLLTLARVILKRATALEKMSIVATTETTEEFVKIGQTLLTYPRSSPNASIHFL</sequence>
<dbReference type="InterPro" id="IPR032675">
    <property type="entry name" value="LRR_dom_sf"/>
</dbReference>
<dbReference type="CDD" id="cd22160">
    <property type="entry name" value="F-box_AtFBL13-like"/>
    <property type="match status" value="1"/>
</dbReference>
<evidence type="ECO:0000313" key="3">
    <source>
        <dbReference type="Proteomes" id="UP001152523"/>
    </source>
</evidence>
<dbReference type="AlphaFoldDB" id="A0AAV0C603"/>
<dbReference type="Gene3D" id="1.20.1280.50">
    <property type="match status" value="1"/>
</dbReference>
<keyword evidence="3" id="KW-1185">Reference proteome</keyword>
<evidence type="ECO:0000313" key="2">
    <source>
        <dbReference type="EMBL" id="CAH9069618.1"/>
    </source>
</evidence>
<feature type="domain" description="FBD" evidence="1">
    <location>
        <begin position="557"/>
        <end position="632"/>
    </location>
</feature>
<dbReference type="InterPro" id="IPR055357">
    <property type="entry name" value="LRR_At1g61320_AtMIF1"/>
</dbReference>
<dbReference type="Gene3D" id="3.80.10.10">
    <property type="entry name" value="Ribonuclease Inhibitor"/>
    <property type="match status" value="1"/>
</dbReference>
<dbReference type="PANTHER" id="PTHR34145:SF28">
    <property type="entry name" value="F-BOX DOMAIN-CONTAINING PROTEIN"/>
    <property type="match status" value="1"/>
</dbReference>
<organism evidence="2 3">
    <name type="scientific">Cuscuta epithymum</name>
    <dbReference type="NCBI Taxonomy" id="186058"/>
    <lineage>
        <taxon>Eukaryota</taxon>
        <taxon>Viridiplantae</taxon>
        <taxon>Streptophyta</taxon>
        <taxon>Embryophyta</taxon>
        <taxon>Tracheophyta</taxon>
        <taxon>Spermatophyta</taxon>
        <taxon>Magnoliopsida</taxon>
        <taxon>eudicotyledons</taxon>
        <taxon>Gunneridae</taxon>
        <taxon>Pentapetalae</taxon>
        <taxon>asterids</taxon>
        <taxon>lamiids</taxon>
        <taxon>Solanales</taxon>
        <taxon>Convolvulaceae</taxon>
        <taxon>Cuscuteae</taxon>
        <taxon>Cuscuta</taxon>
        <taxon>Cuscuta subgen. Cuscuta</taxon>
    </lineage>
</organism>
<dbReference type="InterPro" id="IPR053772">
    <property type="entry name" value="At1g61320/At1g61330-like"/>
</dbReference>
<gene>
    <name evidence="2" type="ORF">CEPIT_LOCUS3150</name>
</gene>
<comment type="caution">
    <text evidence="2">The sequence shown here is derived from an EMBL/GenBank/DDBJ whole genome shotgun (WGS) entry which is preliminary data.</text>
</comment>
<reference evidence="2" key="1">
    <citation type="submission" date="2022-07" db="EMBL/GenBank/DDBJ databases">
        <authorList>
            <person name="Macas J."/>
            <person name="Novak P."/>
            <person name="Neumann P."/>
        </authorList>
    </citation>
    <scope>NUCLEOTIDE SEQUENCE</scope>
</reference>
<dbReference type="Proteomes" id="UP001152523">
    <property type="component" value="Unassembled WGS sequence"/>
</dbReference>
<name>A0AAV0C603_9ASTE</name>
<accession>A0AAV0C603</accession>
<evidence type="ECO:0000259" key="1">
    <source>
        <dbReference type="SMART" id="SM00579"/>
    </source>
</evidence>
<dbReference type="Pfam" id="PF00646">
    <property type="entry name" value="F-box"/>
    <property type="match status" value="1"/>
</dbReference>
<dbReference type="InterPro" id="IPR053781">
    <property type="entry name" value="F-box_AtFBL13-like"/>
</dbReference>
<dbReference type="InterPro" id="IPR036047">
    <property type="entry name" value="F-box-like_dom_sf"/>
</dbReference>
<dbReference type="SUPFAM" id="SSF52058">
    <property type="entry name" value="L domain-like"/>
    <property type="match status" value="1"/>
</dbReference>